<organism evidence="2 3">
    <name type="scientific">Raphanus sativus</name>
    <name type="common">Radish</name>
    <name type="synonym">Raphanus raphanistrum var. sativus</name>
    <dbReference type="NCBI Taxonomy" id="3726"/>
    <lineage>
        <taxon>Eukaryota</taxon>
        <taxon>Viridiplantae</taxon>
        <taxon>Streptophyta</taxon>
        <taxon>Embryophyta</taxon>
        <taxon>Tracheophyta</taxon>
        <taxon>Spermatophyta</taxon>
        <taxon>Magnoliopsida</taxon>
        <taxon>eudicotyledons</taxon>
        <taxon>Gunneridae</taxon>
        <taxon>Pentapetalae</taxon>
        <taxon>rosids</taxon>
        <taxon>malvids</taxon>
        <taxon>Brassicales</taxon>
        <taxon>Brassicaceae</taxon>
        <taxon>Brassiceae</taxon>
        <taxon>Raphanus</taxon>
    </lineage>
</organism>
<evidence type="ECO:0000313" key="3">
    <source>
        <dbReference type="RefSeq" id="XP_056859985.1"/>
    </source>
</evidence>
<dbReference type="PANTHER" id="PTHR47723">
    <property type="entry name" value="OS05G0353850 PROTEIN"/>
    <property type="match status" value="1"/>
</dbReference>
<dbReference type="Proteomes" id="UP000504610">
    <property type="component" value="Chromosome 2"/>
</dbReference>
<dbReference type="GO" id="GO:0003676">
    <property type="term" value="F:nucleic acid binding"/>
    <property type="evidence" value="ECO:0007669"/>
    <property type="project" value="InterPro"/>
</dbReference>
<reference evidence="3" key="2">
    <citation type="submission" date="2025-08" db="UniProtKB">
        <authorList>
            <consortium name="RefSeq"/>
        </authorList>
    </citation>
    <scope>IDENTIFICATION</scope>
    <source>
        <tissue evidence="3">Leaf</tissue>
    </source>
</reference>
<dbReference type="InterPro" id="IPR036397">
    <property type="entry name" value="RNaseH_sf"/>
</dbReference>
<evidence type="ECO:0000259" key="1">
    <source>
        <dbReference type="Pfam" id="PF13456"/>
    </source>
</evidence>
<keyword evidence="2" id="KW-1185">Reference proteome</keyword>
<dbReference type="OrthoDB" id="1108735at2759"/>
<dbReference type="KEGG" id="rsz:130508474"/>
<dbReference type="InterPro" id="IPR053151">
    <property type="entry name" value="RNase_H-like"/>
</dbReference>
<dbReference type="GeneID" id="130508474"/>
<dbReference type="InterPro" id="IPR002156">
    <property type="entry name" value="RNaseH_domain"/>
</dbReference>
<protein>
    <submittedName>
        <fullName evidence="3">Uncharacterized protein LOC130508474</fullName>
    </submittedName>
</protein>
<dbReference type="SUPFAM" id="SSF53098">
    <property type="entry name" value="Ribonuclease H-like"/>
    <property type="match status" value="1"/>
</dbReference>
<dbReference type="InterPro" id="IPR044730">
    <property type="entry name" value="RNase_H-like_dom_plant"/>
</dbReference>
<dbReference type="Pfam" id="PF13456">
    <property type="entry name" value="RVT_3"/>
    <property type="match status" value="1"/>
</dbReference>
<dbReference type="PANTHER" id="PTHR47723:SF19">
    <property type="entry name" value="POLYNUCLEOTIDYL TRANSFERASE, RIBONUCLEASE H-LIKE SUPERFAMILY PROTEIN"/>
    <property type="match status" value="1"/>
</dbReference>
<dbReference type="AlphaFoldDB" id="A0A9W3D7X9"/>
<feature type="domain" description="RNase H type-1" evidence="1">
    <location>
        <begin position="61"/>
        <end position="181"/>
    </location>
</feature>
<name>A0A9W3D7X9_RAPSA</name>
<dbReference type="RefSeq" id="XP_056859985.1">
    <property type="nucleotide sequence ID" value="XM_057004005.1"/>
</dbReference>
<proteinExistence type="predicted"/>
<dbReference type="GO" id="GO:0004523">
    <property type="term" value="F:RNA-DNA hybrid ribonuclease activity"/>
    <property type="evidence" value="ECO:0007669"/>
    <property type="project" value="InterPro"/>
</dbReference>
<sequence>MLLFQRKQIHWRTLIQYARQDAAEWKKEDVQDFNHNARSVNGYRGASTRWERPDTGWVKCNVDCTFVDQNTHTTAGWIVRDEHGAYKGAAHARGKQVLTVLESELQGILMALQHCWSQGHRRIIIEGDNIKAMDLLNDKLLHFSSYNWIREIRWWKQKFEQVVFKWIKREGNKAADKLAKQMLEYQSSFSFYYYVPSFLSNILHEDYVLSQHH</sequence>
<reference evidence="2" key="1">
    <citation type="journal article" date="2019" name="Database">
        <title>The radish genome database (RadishGD): an integrated information resource for radish genomics.</title>
        <authorList>
            <person name="Yu H.J."/>
            <person name="Baek S."/>
            <person name="Lee Y.J."/>
            <person name="Cho A."/>
            <person name="Mun J.H."/>
        </authorList>
    </citation>
    <scope>NUCLEOTIDE SEQUENCE [LARGE SCALE GENOMIC DNA]</scope>
    <source>
        <strain evidence="2">cv. WK10039</strain>
    </source>
</reference>
<gene>
    <name evidence="3" type="primary">LOC130508474</name>
</gene>
<dbReference type="CDD" id="cd06222">
    <property type="entry name" value="RNase_H_like"/>
    <property type="match status" value="1"/>
</dbReference>
<accession>A0A9W3D7X9</accession>
<dbReference type="Gene3D" id="3.30.420.10">
    <property type="entry name" value="Ribonuclease H-like superfamily/Ribonuclease H"/>
    <property type="match status" value="1"/>
</dbReference>
<evidence type="ECO:0000313" key="2">
    <source>
        <dbReference type="Proteomes" id="UP000504610"/>
    </source>
</evidence>
<dbReference type="InterPro" id="IPR012337">
    <property type="entry name" value="RNaseH-like_sf"/>
</dbReference>